<gene>
    <name evidence="3" type="ORF">HP467_16730</name>
</gene>
<dbReference type="Proteomes" id="UP000539146">
    <property type="component" value="Unassembled WGS sequence"/>
</dbReference>
<comment type="caution">
    <text evidence="3">The sequence shown here is derived from an EMBL/GenBank/DDBJ whole genome shotgun (WGS) entry which is preliminary data.</text>
</comment>
<keyword evidence="2" id="KW-1133">Transmembrane helix</keyword>
<dbReference type="AlphaFoldDB" id="A0A850DVQ9"/>
<feature type="transmembrane region" description="Helical" evidence="2">
    <location>
        <begin position="67"/>
        <end position="87"/>
    </location>
</feature>
<dbReference type="RefSeq" id="WP_175326894.1">
    <property type="nucleotide sequence ID" value="NZ_BAAAWP010000001.1"/>
</dbReference>
<keyword evidence="2" id="KW-0472">Membrane</keyword>
<organism evidence="3 4">
    <name type="scientific">Curtobacterium citreum</name>
    <dbReference type="NCBI Taxonomy" id="2036"/>
    <lineage>
        <taxon>Bacteria</taxon>
        <taxon>Bacillati</taxon>
        <taxon>Actinomycetota</taxon>
        <taxon>Actinomycetes</taxon>
        <taxon>Micrococcales</taxon>
        <taxon>Microbacteriaceae</taxon>
        <taxon>Curtobacterium</taxon>
    </lineage>
</organism>
<reference evidence="3 4" key="1">
    <citation type="submission" date="2020-05" db="EMBL/GenBank/DDBJ databases">
        <title>Genome Sequencing of Type Strains.</title>
        <authorList>
            <person name="Lemaire J.F."/>
            <person name="Inderbitzin P."/>
            <person name="Gregorio O.A."/>
            <person name="Collins S.B."/>
            <person name="Wespe N."/>
            <person name="Knight-Connoni V."/>
        </authorList>
    </citation>
    <scope>NUCLEOTIDE SEQUENCE [LARGE SCALE GENOMIC DNA]</scope>
    <source>
        <strain evidence="3 4">DSM 20512</strain>
    </source>
</reference>
<sequence>MTGTMERLRAVRPTSSAAKLVSDHEKRSRQQNRRAPRDLVVGGSPRVDLLPTEVLVDRRQRVVVRRVWFGVAVVAALVLVGSGMTALDQMTSASQLRTAQSEGTALLQQQGQYSDVRDVEGRSDLVRSAQAVGGATEIDWAAYLQSAQDSLPAGVAITGVTVDSASPLAPYTQADAPLQGVRIATVTFDADSPTLPSIPDWLDRVRGLKGFVDANANAVSRVDEDGHYTVNMTVHVNEAAYDGKYEERAK</sequence>
<keyword evidence="2" id="KW-0812">Transmembrane</keyword>
<evidence type="ECO:0000313" key="4">
    <source>
        <dbReference type="Proteomes" id="UP000539146"/>
    </source>
</evidence>
<evidence type="ECO:0000256" key="2">
    <source>
        <dbReference type="SAM" id="Phobius"/>
    </source>
</evidence>
<evidence type="ECO:0008006" key="5">
    <source>
        <dbReference type="Google" id="ProtNLM"/>
    </source>
</evidence>
<proteinExistence type="predicted"/>
<protein>
    <recommendedName>
        <fullName evidence="5">Tfp pilus assembly protein PilN</fullName>
    </recommendedName>
</protein>
<name>A0A850DVQ9_9MICO</name>
<evidence type="ECO:0000256" key="1">
    <source>
        <dbReference type="SAM" id="MobiDB-lite"/>
    </source>
</evidence>
<accession>A0A850DVQ9</accession>
<evidence type="ECO:0000313" key="3">
    <source>
        <dbReference type="EMBL" id="NUU29736.1"/>
    </source>
</evidence>
<feature type="region of interest" description="Disordered" evidence="1">
    <location>
        <begin position="1"/>
        <end position="40"/>
    </location>
</feature>
<dbReference type="EMBL" id="JABMCG010000126">
    <property type="protein sequence ID" value="NUU29736.1"/>
    <property type="molecule type" value="Genomic_DNA"/>
</dbReference>